<organism evidence="2 3">
    <name type="scientific">Vanrija pseudolonga</name>
    <dbReference type="NCBI Taxonomy" id="143232"/>
    <lineage>
        <taxon>Eukaryota</taxon>
        <taxon>Fungi</taxon>
        <taxon>Dikarya</taxon>
        <taxon>Basidiomycota</taxon>
        <taxon>Agaricomycotina</taxon>
        <taxon>Tremellomycetes</taxon>
        <taxon>Trichosporonales</taxon>
        <taxon>Trichosporonaceae</taxon>
        <taxon>Vanrija</taxon>
    </lineage>
</organism>
<evidence type="ECO:0000313" key="2">
    <source>
        <dbReference type="EMBL" id="WOO77389.1"/>
    </source>
</evidence>
<name>A0AAF0Y3B8_9TREE</name>
<keyword evidence="3" id="KW-1185">Reference proteome</keyword>
<proteinExistence type="predicted"/>
<evidence type="ECO:0000313" key="3">
    <source>
        <dbReference type="Proteomes" id="UP000827549"/>
    </source>
</evidence>
<dbReference type="EMBL" id="CP086714">
    <property type="protein sequence ID" value="WOO77389.1"/>
    <property type="molecule type" value="Genomic_DNA"/>
</dbReference>
<dbReference type="InterPro" id="IPR016181">
    <property type="entry name" value="Acyl_CoA_acyltransferase"/>
</dbReference>
<feature type="domain" description="N-acetyltransferase" evidence="1">
    <location>
        <begin position="11"/>
        <end position="182"/>
    </location>
</feature>
<dbReference type="Proteomes" id="UP000827549">
    <property type="component" value="Chromosome 1"/>
</dbReference>
<evidence type="ECO:0000259" key="1">
    <source>
        <dbReference type="PROSITE" id="PS51186"/>
    </source>
</evidence>
<dbReference type="GO" id="GO:0016747">
    <property type="term" value="F:acyltransferase activity, transferring groups other than amino-acyl groups"/>
    <property type="evidence" value="ECO:0007669"/>
    <property type="project" value="InterPro"/>
</dbReference>
<dbReference type="SUPFAM" id="SSF55729">
    <property type="entry name" value="Acyl-CoA N-acyltransferases (Nat)"/>
    <property type="match status" value="1"/>
</dbReference>
<dbReference type="AlphaFoldDB" id="A0AAF0Y3B8"/>
<dbReference type="GeneID" id="87804228"/>
<dbReference type="PROSITE" id="PS51186">
    <property type="entry name" value="GNAT"/>
    <property type="match status" value="1"/>
</dbReference>
<dbReference type="CDD" id="cd04301">
    <property type="entry name" value="NAT_SF"/>
    <property type="match status" value="1"/>
</dbReference>
<dbReference type="RefSeq" id="XP_062623421.1">
    <property type="nucleotide sequence ID" value="XM_062767437.1"/>
</dbReference>
<dbReference type="Gene3D" id="3.40.630.30">
    <property type="match status" value="1"/>
</dbReference>
<reference evidence="2" key="1">
    <citation type="submission" date="2023-10" db="EMBL/GenBank/DDBJ databases">
        <authorList>
            <person name="Noh H."/>
        </authorList>
    </citation>
    <scope>NUCLEOTIDE SEQUENCE</scope>
    <source>
        <strain evidence="2">DUCC4014</strain>
    </source>
</reference>
<protein>
    <recommendedName>
        <fullName evidence="1">N-acetyltransferase domain-containing protein</fullName>
    </recommendedName>
</protein>
<dbReference type="Pfam" id="PF00583">
    <property type="entry name" value="Acetyltransf_1"/>
    <property type="match status" value="1"/>
</dbReference>
<sequence length="184" mass="20385">MTQDTKPAPTIVIRPRKESDIAPLIDLLSRQQAETQYPVDWPFPIPLRDFIIRDTEVHAWVAELDGQVAGHVSVTRVEGGGDSDMAPEWTRAHGVDISQLRCISVFYTDITKTGTGLGRRLHDVAAAQALKEGYPVLDVVKSHEGPVRFYENRGWKTVHVMDAPWSPAGTPIQVNLMILPRAAA</sequence>
<gene>
    <name evidence="2" type="ORF">LOC62_01G000970</name>
</gene>
<dbReference type="InterPro" id="IPR000182">
    <property type="entry name" value="GNAT_dom"/>
</dbReference>
<accession>A0AAF0Y3B8</accession>